<dbReference type="AlphaFoldDB" id="D9SLN7"/>
<protein>
    <submittedName>
        <fullName evidence="1">Uncharacterized protein</fullName>
    </submittedName>
</protein>
<dbReference type="RefSeq" id="WP_010074021.1">
    <property type="nucleotide sequence ID" value="NC_014393.1"/>
</dbReference>
<dbReference type="OrthoDB" id="1701275at2"/>
<reference evidence="1 2" key="1">
    <citation type="submission" date="2010-08" db="EMBL/GenBank/DDBJ databases">
        <title>Complete sequence of Clostridium cellulovorans 743B.</title>
        <authorList>
            <consortium name="US DOE Joint Genome Institute"/>
            <person name="Lucas S."/>
            <person name="Copeland A."/>
            <person name="Lapidus A."/>
            <person name="Cheng J.-F."/>
            <person name="Bruce D."/>
            <person name="Goodwin L."/>
            <person name="Pitluck S."/>
            <person name="Chertkov O."/>
            <person name="Detter J.C."/>
            <person name="Han C."/>
            <person name="Tapia R."/>
            <person name="Land M."/>
            <person name="Hauser L."/>
            <person name="Chang Y.-J."/>
            <person name="Jeffries C."/>
            <person name="Kyrpides N."/>
            <person name="Ivanova N."/>
            <person name="Mikhailova N."/>
            <person name="Hemme C.L."/>
            <person name="Woyke T."/>
        </authorList>
    </citation>
    <scope>NUCLEOTIDE SEQUENCE [LARGE SCALE GENOMIC DNA]</scope>
    <source>
        <strain evidence="2">ATCC 35296 / DSM 3052 / OCM 3 / 743B</strain>
    </source>
</reference>
<dbReference type="KEGG" id="ccb:Clocel_4011"/>
<accession>D9SLN7</accession>
<evidence type="ECO:0000313" key="2">
    <source>
        <dbReference type="Proteomes" id="UP000002730"/>
    </source>
</evidence>
<keyword evidence="2" id="KW-1185">Reference proteome</keyword>
<proteinExistence type="predicted"/>
<dbReference type="HOGENOM" id="CLU_2023352_0_0_9"/>
<name>D9SLN7_CLOC7</name>
<organism evidence="1 2">
    <name type="scientific">Clostridium cellulovorans (strain ATCC 35296 / DSM 3052 / OCM 3 / 743B)</name>
    <dbReference type="NCBI Taxonomy" id="573061"/>
    <lineage>
        <taxon>Bacteria</taxon>
        <taxon>Bacillati</taxon>
        <taxon>Bacillota</taxon>
        <taxon>Clostridia</taxon>
        <taxon>Eubacteriales</taxon>
        <taxon>Clostridiaceae</taxon>
        <taxon>Clostridium</taxon>
    </lineage>
</organism>
<dbReference type="EMBL" id="CP002160">
    <property type="protein sequence ID" value="ADL53674.1"/>
    <property type="molecule type" value="Genomic_DNA"/>
</dbReference>
<sequence>MVTFKLLYKAEKEIRYEYFPENDKNSSAGIIGINIDEEKIFIVQPAERDSLRHIPASELNELRDSINEMRKENGEPPLTEAELPTATEDDVFYYYASHAMSKIAEAYDEGTVLEQGTVAWY</sequence>
<dbReference type="Proteomes" id="UP000002730">
    <property type="component" value="Chromosome"/>
</dbReference>
<dbReference type="STRING" id="573061.Clocel_4011"/>
<evidence type="ECO:0000313" key="1">
    <source>
        <dbReference type="EMBL" id="ADL53674.1"/>
    </source>
</evidence>
<gene>
    <name evidence="1" type="ordered locus">Clocel_4011</name>
</gene>
<dbReference type="eggNOG" id="ENOG503488Z">
    <property type="taxonomic scope" value="Bacteria"/>
</dbReference>